<organism evidence="1 2">
    <name type="scientific">Dermacentor silvarum</name>
    <name type="common">Tick</name>
    <dbReference type="NCBI Taxonomy" id="543639"/>
    <lineage>
        <taxon>Eukaryota</taxon>
        <taxon>Metazoa</taxon>
        <taxon>Ecdysozoa</taxon>
        <taxon>Arthropoda</taxon>
        <taxon>Chelicerata</taxon>
        <taxon>Arachnida</taxon>
        <taxon>Acari</taxon>
        <taxon>Parasitiformes</taxon>
        <taxon>Ixodida</taxon>
        <taxon>Ixodoidea</taxon>
        <taxon>Ixodidae</taxon>
        <taxon>Rhipicephalinae</taxon>
        <taxon>Dermacentor</taxon>
    </lineage>
</organism>
<name>A0ACB8DKP4_DERSI</name>
<dbReference type="Proteomes" id="UP000821865">
    <property type="component" value="Chromosome 11"/>
</dbReference>
<evidence type="ECO:0000313" key="1">
    <source>
        <dbReference type="EMBL" id="KAH7971233.1"/>
    </source>
</evidence>
<proteinExistence type="predicted"/>
<accession>A0ACB8DKP4</accession>
<sequence length="637" mass="70449">MQRGDSEWDAPALNKDAVEGRERVVFIPTLEMSQHASGDGAEFSPHENRGPGGDGPHSAAASGDNQLQSRSLMEASVDSGIQETTRVEDVSGVRPTMGRRILDAVLLVRLEIFLALFVVARFMTMTPIQDLLLQKACLNRMHYNESICSHLDDYEQIKNEAEKAASMTSMIRTIVSLAPGAIIAIFVGPWCDKYGYRTPLLSAMTGFLLSTALTMMTVYHMWMPLYVNILTTIPDGLSGGFIVVFTAIYSEATLTTDSESRRARFFALNFTMSLCSPLAAFSGGQLYGHFGWRTVLYVSFVIASLSIVWILVAIKDLVKPEHAQDGLWVKFRNLFEVTNLAEGFKTSMKPRPNKGRAQLWCLFGAVCCVVFDMASMGTMYYYVRKMYSWTVAHYATVSSISSVSNVAMSVPIIFLFVKVLKISDPAMALVGISFAIVQMTILGLAFKEWLYYLHCVFGIPTFLGQVGVRTHLSKLVGQDEVGKVFSFLASFDAVVPVLGEVLITSLFNWSLDFLPGLPYLVAAGITCIAAGLIAYVFSQHLVFPEFEGRMYAINSAVAVLARPQLPELGRILVRDVDALLTGHRRRGLQRDAVLRHLLMAVYRLRSARGRTNQRFTPDVDSRTSSSLSLQKTEISSA</sequence>
<protein>
    <submittedName>
        <fullName evidence="1">Uncharacterized protein</fullName>
    </submittedName>
</protein>
<gene>
    <name evidence="1" type="ORF">HPB49_020475</name>
</gene>
<evidence type="ECO:0000313" key="2">
    <source>
        <dbReference type="Proteomes" id="UP000821865"/>
    </source>
</evidence>
<reference evidence="1" key="1">
    <citation type="submission" date="2020-05" db="EMBL/GenBank/DDBJ databases">
        <title>Large-scale comparative analyses of tick genomes elucidate their genetic diversity and vector capacities.</title>
        <authorList>
            <person name="Jia N."/>
            <person name="Wang J."/>
            <person name="Shi W."/>
            <person name="Du L."/>
            <person name="Sun Y."/>
            <person name="Zhan W."/>
            <person name="Jiang J."/>
            <person name="Wang Q."/>
            <person name="Zhang B."/>
            <person name="Ji P."/>
            <person name="Sakyi L.B."/>
            <person name="Cui X."/>
            <person name="Yuan T."/>
            <person name="Jiang B."/>
            <person name="Yang W."/>
            <person name="Lam T.T.-Y."/>
            <person name="Chang Q."/>
            <person name="Ding S."/>
            <person name="Wang X."/>
            <person name="Zhu J."/>
            <person name="Ruan X."/>
            <person name="Zhao L."/>
            <person name="Wei J."/>
            <person name="Que T."/>
            <person name="Du C."/>
            <person name="Cheng J."/>
            <person name="Dai P."/>
            <person name="Han X."/>
            <person name="Huang E."/>
            <person name="Gao Y."/>
            <person name="Liu J."/>
            <person name="Shao H."/>
            <person name="Ye R."/>
            <person name="Li L."/>
            <person name="Wei W."/>
            <person name="Wang X."/>
            <person name="Wang C."/>
            <person name="Yang T."/>
            <person name="Huo Q."/>
            <person name="Li W."/>
            <person name="Guo W."/>
            <person name="Chen H."/>
            <person name="Zhou L."/>
            <person name="Ni X."/>
            <person name="Tian J."/>
            <person name="Zhou Y."/>
            <person name="Sheng Y."/>
            <person name="Liu T."/>
            <person name="Pan Y."/>
            <person name="Xia L."/>
            <person name="Li J."/>
            <person name="Zhao F."/>
            <person name="Cao W."/>
        </authorList>
    </citation>
    <scope>NUCLEOTIDE SEQUENCE</scope>
    <source>
        <strain evidence="1">Dsil-2018</strain>
    </source>
</reference>
<dbReference type="EMBL" id="CM023480">
    <property type="protein sequence ID" value="KAH7971233.1"/>
    <property type="molecule type" value="Genomic_DNA"/>
</dbReference>
<keyword evidence="2" id="KW-1185">Reference proteome</keyword>
<comment type="caution">
    <text evidence="1">The sequence shown here is derived from an EMBL/GenBank/DDBJ whole genome shotgun (WGS) entry which is preliminary data.</text>
</comment>